<accession>A0A5A9P0L5</accession>
<name>A0A5A9P0L5_9TELE</name>
<protein>
    <submittedName>
        <fullName evidence="1">Uncharacterized protein</fullName>
    </submittedName>
</protein>
<evidence type="ECO:0000313" key="2">
    <source>
        <dbReference type="Proteomes" id="UP000324632"/>
    </source>
</evidence>
<keyword evidence="2" id="KW-1185">Reference proteome</keyword>
<proteinExistence type="predicted"/>
<evidence type="ECO:0000313" key="1">
    <source>
        <dbReference type="EMBL" id="KAA0714559.1"/>
    </source>
</evidence>
<dbReference type="EMBL" id="SOYY01000011">
    <property type="protein sequence ID" value="KAA0714559.1"/>
    <property type="molecule type" value="Genomic_DNA"/>
</dbReference>
<dbReference type="AlphaFoldDB" id="A0A5A9P0L5"/>
<gene>
    <name evidence="1" type="ORF">E1301_Tti017606</name>
</gene>
<organism evidence="1 2">
    <name type="scientific">Triplophysa tibetana</name>
    <dbReference type="NCBI Taxonomy" id="1572043"/>
    <lineage>
        <taxon>Eukaryota</taxon>
        <taxon>Metazoa</taxon>
        <taxon>Chordata</taxon>
        <taxon>Craniata</taxon>
        <taxon>Vertebrata</taxon>
        <taxon>Euteleostomi</taxon>
        <taxon>Actinopterygii</taxon>
        <taxon>Neopterygii</taxon>
        <taxon>Teleostei</taxon>
        <taxon>Ostariophysi</taxon>
        <taxon>Cypriniformes</taxon>
        <taxon>Nemacheilidae</taxon>
        <taxon>Triplophysa</taxon>
    </lineage>
</organism>
<comment type="caution">
    <text evidence="1">The sequence shown here is derived from an EMBL/GenBank/DDBJ whole genome shotgun (WGS) entry which is preliminary data.</text>
</comment>
<dbReference type="Proteomes" id="UP000324632">
    <property type="component" value="Chromosome 11"/>
</dbReference>
<reference evidence="1 2" key="1">
    <citation type="journal article" date="2019" name="Mol. Ecol. Resour.">
        <title>Chromosome-level genome assembly of Triplophysa tibetana, a fish adapted to the harsh high-altitude environment of the Tibetan Plateau.</title>
        <authorList>
            <person name="Yang X."/>
            <person name="Liu H."/>
            <person name="Ma Z."/>
            <person name="Zou Y."/>
            <person name="Zou M."/>
            <person name="Mao Y."/>
            <person name="Li X."/>
            <person name="Wang H."/>
            <person name="Chen T."/>
            <person name="Wang W."/>
            <person name="Yang R."/>
        </authorList>
    </citation>
    <scope>NUCLEOTIDE SEQUENCE [LARGE SCALE GENOMIC DNA]</scope>
    <source>
        <strain evidence="1">TTIB1903HZAU</strain>
        <tissue evidence="1">Muscle</tissue>
    </source>
</reference>
<sequence length="266" mass="29314">MQGVHPGVVAFRAAVALIEGNLWEKAFAVCRRIQQTGPTALGQGTAKLTRQPPVVIPPQTEMVLWCRTSDEVPRDNCTVLIEPLADEESSWLTARSVAIVHDGHLPLRLCNPTMQPVEVPQRRPLAEVTLLPPEHIVGQRELILTPGSLGVVEVGVSTVCASPSTLPPGLEQEDRQTPPLTQCLRSKAYLPSPSQTSTLLSLTLPPFRFRYLCYASSSVPRISEKMCSRSWTAGCGIRWSAGEEVQREMDDEDMKNLKELEDLVFP</sequence>